<gene>
    <name evidence="2" type="ORF">IAC57_05105</name>
</gene>
<evidence type="ECO:0000313" key="2">
    <source>
        <dbReference type="EMBL" id="HIU59464.1"/>
    </source>
</evidence>
<organism evidence="2 3">
    <name type="scientific">Candidatus Scatosoma pullistercoris</name>
    <dbReference type="NCBI Taxonomy" id="2840934"/>
    <lineage>
        <taxon>Bacteria</taxon>
        <taxon>Bacillati</taxon>
        <taxon>Bacillota</taxon>
        <taxon>Clostridia</taxon>
        <taxon>Candidatus Scatosoma</taxon>
    </lineage>
</organism>
<protein>
    <submittedName>
        <fullName evidence="2">Uncharacterized protein</fullName>
    </submittedName>
</protein>
<evidence type="ECO:0000313" key="3">
    <source>
        <dbReference type="Proteomes" id="UP000824081"/>
    </source>
</evidence>
<reference evidence="2" key="1">
    <citation type="submission" date="2020-10" db="EMBL/GenBank/DDBJ databases">
        <authorList>
            <person name="Gilroy R."/>
        </authorList>
    </citation>
    <scope>NUCLEOTIDE SEQUENCE</scope>
    <source>
        <strain evidence="2">11687</strain>
    </source>
</reference>
<feature type="coiled-coil region" evidence="1">
    <location>
        <begin position="17"/>
        <end position="44"/>
    </location>
</feature>
<sequence length="161" mass="18834">MTIDIISFTDEQFAQLSEEQILEIENAQLEKNRLTQKLEEEKRTERFRLLKAGVFRSPVWEKICAELDGNYQQEVENIRDGLLFYLRFAFRPDSGDAPYPVDYSLTYEERLAAVKGYYEQTYPDAKERFAAFAQDQTAKNYLGEFYASLYELYAQQAETAG</sequence>
<reference evidence="2" key="2">
    <citation type="journal article" date="2021" name="PeerJ">
        <title>Extensive microbial diversity within the chicken gut microbiome revealed by metagenomics and culture.</title>
        <authorList>
            <person name="Gilroy R."/>
            <person name="Ravi A."/>
            <person name="Getino M."/>
            <person name="Pursley I."/>
            <person name="Horton D.L."/>
            <person name="Alikhan N.F."/>
            <person name="Baker D."/>
            <person name="Gharbi K."/>
            <person name="Hall N."/>
            <person name="Watson M."/>
            <person name="Adriaenssens E.M."/>
            <person name="Foster-Nyarko E."/>
            <person name="Jarju S."/>
            <person name="Secka A."/>
            <person name="Antonio M."/>
            <person name="Oren A."/>
            <person name="Chaudhuri R.R."/>
            <person name="La Ragione R."/>
            <person name="Hildebrand F."/>
            <person name="Pallen M.J."/>
        </authorList>
    </citation>
    <scope>NUCLEOTIDE SEQUENCE</scope>
    <source>
        <strain evidence="2">11687</strain>
    </source>
</reference>
<comment type="caution">
    <text evidence="2">The sequence shown here is derived from an EMBL/GenBank/DDBJ whole genome shotgun (WGS) entry which is preliminary data.</text>
</comment>
<dbReference type="Proteomes" id="UP000824081">
    <property type="component" value="Unassembled WGS sequence"/>
</dbReference>
<accession>A0A9D1SGD5</accession>
<dbReference type="AlphaFoldDB" id="A0A9D1SGD5"/>
<dbReference type="EMBL" id="DVMZ01000135">
    <property type="protein sequence ID" value="HIU59464.1"/>
    <property type="molecule type" value="Genomic_DNA"/>
</dbReference>
<evidence type="ECO:0000256" key="1">
    <source>
        <dbReference type="SAM" id="Coils"/>
    </source>
</evidence>
<proteinExistence type="predicted"/>
<keyword evidence="1" id="KW-0175">Coiled coil</keyword>
<name>A0A9D1SGD5_9FIRM</name>